<sequence length="102" mass="11973">MSALKSVFSNFNTSTTSFLLSAYFLIMSWLGFGHPFIVDETEPYKTESLIVDLNIYGPWFMFFLIKGWDLEILEDTSKKKIIRKRRSPILFGIDHLMNNEIR</sequence>
<feature type="transmembrane region" description="Helical" evidence="1">
    <location>
        <begin position="20"/>
        <end position="37"/>
    </location>
</feature>
<keyword evidence="3" id="KW-1185">Reference proteome</keyword>
<evidence type="ECO:0000313" key="2">
    <source>
        <dbReference type="EMBL" id="PON35254.1"/>
    </source>
</evidence>
<keyword evidence="1" id="KW-0812">Transmembrane</keyword>
<evidence type="ECO:0000313" key="3">
    <source>
        <dbReference type="Proteomes" id="UP000237105"/>
    </source>
</evidence>
<gene>
    <name evidence="2" type="ORF">PanWU01x14_337720</name>
</gene>
<keyword evidence="1" id="KW-1133">Transmembrane helix</keyword>
<organism evidence="2 3">
    <name type="scientific">Parasponia andersonii</name>
    <name type="common">Sponia andersonii</name>
    <dbReference type="NCBI Taxonomy" id="3476"/>
    <lineage>
        <taxon>Eukaryota</taxon>
        <taxon>Viridiplantae</taxon>
        <taxon>Streptophyta</taxon>
        <taxon>Embryophyta</taxon>
        <taxon>Tracheophyta</taxon>
        <taxon>Spermatophyta</taxon>
        <taxon>Magnoliopsida</taxon>
        <taxon>eudicotyledons</taxon>
        <taxon>Gunneridae</taxon>
        <taxon>Pentapetalae</taxon>
        <taxon>rosids</taxon>
        <taxon>fabids</taxon>
        <taxon>Rosales</taxon>
        <taxon>Cannabaceae</taxon>
        <taxon>Parasponia</taxon>
    </lineage>
</organism>
<keyword evidence="1" id="KW-0472">Membrane</keyword>
<protein>
    <submittedName>
        <fullName evidence="2">Uncharacterized protein</fullName>
    </submittedName>
</protein>
<reference evidence="3" key="1">
    <citation type="submission" date="2016-06" db="EMBL/GenBank/DDBJ databases">
        <title>Parallel loss of symbiosis genes in relatives of nitrogen-fixing non-legume Parasponia.</title>
        <authorList>
            <person name="Van Velzen R."/>
            <person name="Holmer R."/>
            <person name="Bu F."/>
            <person name="Rutten L."/>
            <person name="Van Zeijl A."/>
            <person name="Liu W."/>
            <person name="Santuari L."/>
            <person name="Cao Q."/>
            <person name="Sharma T."/>
            <person name="Shen D."/>
            <person name="Roswanjaya Y."/>
            <person name="Wardhani T."/>
            <person name="Kalhor M.S."/>
            <person name="Jansen J."/>
            <person name="Van den Hoogen J."/>
            <person name="Gungor B."/>
            <person name="Hartog M."/>
            <person name="Hontelez J."/>
            <person name="Verver J."/>
            <person name="Yang W.-C."/>
            <person name="Schijlen E."/>
            <person name="Repin R."/>
            <person name="Schilthuizen M."/>
            <person name="Schranz E."/>
            <person name="Heidstra R."/>
            <person name="Miyata K."/>
            <person name="Fedorova E."/>
            <person name="Kohlen W."/>
            <person name="Bisseling T."/>
            <person name="Smit S."/>
            <person name="Geurts R."/>
        </authorList>
    </citation>
    <scope>NUCLEOTIDE SEQUENCE [LARGE SCALE GENOMIC DNA]</scope>
    <source>
        <strain evidence="3">cv. WU1-14</strain>
    </source>
</reference>
<accession>A0A2P5AFF3</accession>
<evidence type="ECO:0000256" key="1">
    <source>
        <dbReference type="SAM" id="Phobius"/>
    </source>
</evidence>
<dbReference type="EMBL" id="JXTB01000619">
    <property type="protein sequence ID" value="PON35254.1"/>
    <property type="molecule type" value="Genomic_DNA"/>
</dbReference>
<name>A0A2P5AFF3_PARAD</name>
<comment type="caution">
    <text evidence="2">The sequence shown here is derived from an EMBL/GenBank/DDBJ whole genome shotgun (WGS) entry which is preliminary data.</text>
</comment>
<dbReference type="AlphaFoldDB" id="A0A2P5AFF3"/>
<proteinExistence type="predicted"/>
<dbReference type="Proteomes" id="UP000237105">
    <property type="component" value="Unassembled WGS sequence"/>
</dbReference>